<organism evidence="2 3">
    <name type="scientific">Nepenthes gracilis</name>
    <name type="common">Slender pitcher plant</name>
    <dbReference type="NCBI Taxonomy" id="150966"/>
    <lineage>
        <taxon>Eukaryota</taxon>
        <taxon>Viridiplantae</taxon>
        <taxon>Streptophyta</taxon>
        <taxon>Embryophyta</taxon>
        <taxon>Tracheophyta</taxon>
        <taxon>Spermatophyta</taxon>
        <taxon>Magnoliopsida</taxon>
        <taxon>eudicotyledons</taxon>
        <taxon>Gunneridae</taxon>
        <taxon>Pentapetalae</taxon>
        <taxon>Caryophyllales</taxon>
        <taxon>Nepenthaceae</taxon>
        <taxon>Nepenthes</taxon>
    </lineage>
</organism>
<reference evidence="2" key="1">
    <citation type="submission" date="2023-05" db="EMBL/GenBank/DDBJ databases">
        <title>Nepenthes gracilis genome sequencing.</title>
        <authorList>
            <person name="Fukushima K."/>
        </authorList>
    </citation>
    <scope>NUCLEOTIDE SEQUENCE</scope>
    <source>
        <strain evidence="2">SING2019-196</strain>
    </source>
</reference>
<proteinExistence type="predicted"/>
<name>A0AAD3SNT3_NEPGR</name>
<sequence length="120" mass="13590">MALHHHKDNPFKEMSGSKSRCQRTDMTNHTFKITPTTSRPSCFGNESNAKCILHKESPPHPGQKIKIAYQIPPQMKPHKEQFPKEETLQLHQKPQPPLAAGPDIQVSKINRATPPETDTH</sequence>
<protein>
    <submittedName>
        <fullName evidence="2">Uncharacterized protein</fullName>
    </submittedName>
</protein>
<feature type="compositionally biased region" description="Basic and acidic residues" evidence="1">
    <location>
        <begin position="77"/>
        <end position="88"/>
    </location>
</feature>
<evidence type="ECO:0000256" key="1">
    <source>
        <dbReference type="SAM" id="MobiDB-lite"/>
    </source>
</evidence>
<dbReference type="Proteomes" id="UP001279734">
    <property type="component" value="Unassembled WGS sequence"/>
</dbReference>
<feature type="region of interest" description="Disordered" evidence="1">
    <location>
        <begin position="1"/>
        <end position="24"/>
    </location>
</feature>
<accession>A0AAD3SNT3</accession>
<evidence type="ECO:0000313" key="3">
    <source>
        <dbReference type="Proteomes" id="UP001279734"/>
    </source>
</evidence>
<evidence type="ECO:0000313" key="2">
    <source>
        <dbReference type="EMBL" id="GMH14149.1"/>
    </source>
</evidence>
<dbReference type="EMBL" id="BSYO01000013">
    <property type="protein sequence ID" value="GMH14149.1"/>
    <property type="molecule type" value="Genomic_DNA"/>
</dbReference>
<comment type="caution">
    <text evidence="2">The sequence shown here is derived from an EMBL/GenBank/DDBJ whole genome shotgun (WGS) entry which is preliminary data.</text>
</comment>
<feature type="region of interest" description="Disordered" evidence="1">
    <location>
        <begin position="74"/>
        <end position="120"/>
    </location>
</feature>
<keyword evidence="3" id="KW-1185">Reference proteome</keyword>
<dbReference type="AlphaFoldDB" id="A0AAD3SNT3"/>
<gene>
    <name evidence="2" type="ORF">Nepgr_015990</name>
</gene>